<sequence>MSIIIVDALGYGKGKRLATVDVIGCGPRAIAGVLEKYDLNPKIFPANIILSKPSILENYKILFVSAMTQDLTTARKIRRLWNRFSNGPAIIGGPIASDPYDALIRAGFQIAIIGEGEETLEELLPLLISNDYDPYKLEKIRGIAFKLNSELKLNPLRPIMDRDKFRQYKHSVRTIRGYPNYRVARVYVEVVRGCSNYYRTTIELPDGRKCNNCNLCRTAPLEKRYHCPQGIPPGCGYCSVPSLFGPSRSRSIEVILDEIEGLIKLGVRRLILSASDFLDFGRDDLVYPEPLTDPRNPPPNLDAIEALLNGIKSIITKMRVKVFVGIENVKPCLVNEDAARLLGKYLYGSPVHIGCETGSPLHAKMLGRPSSPNETLNAIKLLKKYGLRPYVYFIHGLPGQSIETAKETVKIMKKAVALGAEKITVYRFQPLPMSAFGNFSRAPPAYRNPASYMIWKTANEINSLLKKELIGKIVEAIITKAHTRRKKLILAYPFTHGPVIYLKNHWIAEKFINEIVKVKITGIISDRA</sequence>
<organism evidence="7 8">
    <name type="scientific">Thermoproteota archaeon</name>
    <dbReference type="NCBI Taxonomy" id="2056631"/>
    <lineage>
        <taxon>Archaea</taxon>
        <taxon>Thermoproteota</taxon>
    </lineage>
</organism>
<dbReference type="Gene3D" id="3.40.50.280">
    <property type="entry name" value="Cobalamin-binding domain"/>
    <property type="match status" value="1"/>
</dbReference>
<keyword evidence="4" id="KW-0408">Iron</keyword>
<dbReference type="Proteomes" id="UP000281962">
    <property type="component" value="Unassembled WGS sequence"/>
</dbReference>
<dbReference type="InterPro" id="IPR007197">
    <property type="entry name" value="rSAM"/>
</dbReference>
<dbReference type="PANTHER" id="PTHR43409">
    <property type="entry name" value="ANAEROBIC MAGNESIUM-PROTOPORPHYRIN IX MONOMETHYL ESTER CYCLASE-RELATED"/>
    <property type="match status" value="1"/>
</dbReference>
<evidence type="ECO:0000256" key="4">
    <source>
        <dbReference type="ARBA" id="ARBA00023004"/>
    </source>
</evidence>
<comment type="cofactor">
    <cofactor evidence="1">
        <name>[4Fe-4S] cluster</name>
        <dbReference type="ChEBI" id="CHEBI:49883"/>
    </cofactor>
</comment>
<dbReference type="PANTHER" id="PTHR43409:SF17">
    <property type="entry name" value="METHYLTHIOTRANSFERASE MJ0865-RELATED"/>
    <property type="match status" value="1"/>
</dbReference>
<evidence type="ECO:0000259" key="6">
    <source>
        <dbReference type="PROSITE" id="PS51918"/>
    </source>
</evidence>
<dbReference type="PROSITE" id="PS51918">
    <property type="entry name" value="RADICAL_SAM"/>
    <property type="match status" value="1"/>
</dbReference>
<reference evidence="7 8" key="1">
    <citation type="submission" date="2018-06" db="EMBL/GenBank/DDBJ databases">
        <title>Extensive metabolic versatility and redundancy in microbially diverse, dynamic hydrothermal sediments.</title>
        <authorList>
            <person name="Dombrowski N."/>
            <person name="Teske A."/>
            <person name="Baker B.J."/>
        </authorList>
    </citation>
    <scope>NUCLEOTIDE SEQUENCE [LARGE SCALE GENOMIC DNA]</scope>
    <source>
        <strain evidence="7">B30_G17</strain>
    </source>
</reference>
<evidence type="ECO:0000256" key="3">
    <source>
        <dbReference type="ARBA" id="ARBA00022723"/>
    </source>
</evidence>
<evidence type="ECO:0000313" key="7">
    <source>
        <dbReference type="EMBL" id="RLE50802.1"/>
    </source>
</evidence>
<evidence type="ECO:0000256" key="2">
    <source>
        <dbReference type="ARBA" id="ARBA00022691"/>
    </source>
</evidence>
<dbReference type="SUPFAM" id="SSF102114">
    <property type="entry name" value="Radical SAM enzymes"/>
    <property type="match status" value="1"/>
</dbReference>
<evidence type="ECO:0000256" key="1">
    <source>
        <dbReference type="ARBA" id="ARBA00001966"/>
    </source>
</evidence>
<dbReference type="SMART" id="SM00729">
    <property type="entry name" value="Elp3"/>
    <property type="match status" value="1"/>
</dbReference>
<dbReference type="InterPro" id="IPR023404">
    <property type="entry name" value="rSAM_horseshoe"/>
</dbReference>
<dbReference type="AlphaFoldDB" id="A0A497EUV0"/>
<keyword evidence="3" id="KW-0479">Metal-binding</keyword>
<dbReference type="Gene3D" id="3.80.30.20">
    <property type="entry name" value="tm_1862 like domain"/>
    <property type="match status" value="1"/>
</dbReference>
<dbReference type="SFLD" id="SFLDG01082">
    <property type="entry name" value="B12-binding_domain_containing"/>
    <property type="match status" value="1"/>
</dbReference>
<dbReference type="CDD" id="cd01335">
    <property type="entry name" value="Radical_SAM"/>
    <property type="match status" value="1"/>
</dbReference>
<dbReference type="EMBL" id="QMQY01000046">
    <property type="protein sequence ID" value="RLE50802.1"/>
    <property type="molecule type" value="Genomic_DNA"/>
</dbReference>
<name>A0A497EUV0_9CREN</name>
<dbReference type="InterPro" id="IPR006638">
    <property type="entry name" value="Elp3/MiaA/NifB-like_rSAM"/>
</dbReference>
<comment type="caution">
    <text evidence="7">The sequence shown here is derived from an EMBL/GenBank/DDBJ whole genome shotgun (WGS) entry which is preliminary data.</text>
</comment>
<dbReference type="InterPro" id="IPR058240">
    <property type="entry name" value="rSAM_sf"/>
</dbReference>
<proteinExistence type="predicted"/>
<dbReference type="SFLD" id="SFLDS00029">
    <property type="entry name" value="Radical_SAM"/>
    <property type="match status" value="1"/>
</dbReference>
<feature type="non-terminal residue" evidence="7">
    <location>
        <position position="528"/>
    </location>
</feature>
<dbReference type="GO" id="GO:0046872">
    <property type="term" value="F:metal ion binding"/>
    <property type="evidence" value="ECO:0007669"/>
    <property type="project" value="UniProtKB-KW"/>
</dbReference>
<dbReference type="GO" id="GO:0003824">
    <property type="term" value="F:catalytic activity"/>
    <property type="evidence" value="ECO:0007669"/>
    <property type="project" value="InterPro"/>
</dbReference>
<dbReference type="InterPro" id="IPR051198">
    <property type="entry name" value="BchE-like"/>
</dbReference>
<keyword evidence="2" id="KW-0949">S-adenosyl-L-methionine</keyword>
<accession>A0A497EUV0</accession>
<evidence type="ECO:0000313" key="8">
    <source>
        <dbReference type="Proteomes" id="UP000281962"/>
    </source>
</evidence>
<dbReference type="Pfam" id="PF04055">
    <property type="entry name" value="Radical_SAM"/>
    <property type="match status" value="1"/>
</dbReference>
<dbReference type="GO" id="GO:0051536">
    <property type="term" value="F:iron-sulfur cluster binding"/>
    <property type="evidence" value="ECO:0007669"/>
    <property type="project" value="UniProtKB-KW"/>
</dbReference>
<keyword evidence="5" id="KW-0411">Iron-sulfur</keyword>
<evidence type="ECO:0000256" key="5">
    <source>
        <dbReference type="ARBA" id="ARBA00023014"/>
    </source>
</evidence>
<gene>
    <name evidence="7" type="ORF">DRJ21_01425</name>
</gene>
<protein>
    <submittedName>
        <fullName evidence="7">B12-binding domain-containing radical SAM protein</fullName>
    </submittedName>
</protein>
<feature type="domain" description="Radical SAM core" evidence="6">
    <location>
        <begin position="205"/>
        <end position="465"/>
    </location>
</feature>